<evidence type="ECO:0000313" key="2">
    <source>
        <dbReference type="EMBL" id="GAE26098.1"/>
    </source>
</evidence>
<dbReference type="CDD" id="cd04182">
    <property type="entry name" value="GT_2_like_f"/>
    <property type="match status" value="1"/>
</dbReference>
<dbReference type="STRING" id="1236970.JCM9140_2126"/>
<reference evidence="2" key="1">
    <citation type="journal article" date="2014" name="Genome Announc.">
        <title>Draft Genome Sequences of Three Alkaliphilic Bacillus Strains, Bacillus wakoensis JCM 9140T, Bacillus akibai JCM 9157T, and Bacillus hemicellulosilyticus JCM 9152T.</title>
        <authorList>
            <person name="Yuki M."/>
            <person name="Oshima K."/>
            <person name="Suda W."/>
            <person name="Oshida Y."/>
            <person name="Kitamura K."/>
            <person name="Iida T."/>
            <person name="Hattori M."/>
            <person name="Ohkuma M."/>
        </authorList>
    </citation>
    <scope>NUCLEOTIDE SEQUENCE [LARGE SCALE GENOMIC DNA]</scope>
    <source>
        <strain evidence="2">JCM 9140</strain>
    </source>
</reference>
<dbReference type="PANTHER" id="PTHR43777">
    <property type="entry name" value="MOLYBDENUM COFACTOR CYTIDYLYLTRANSFERASE"/>
    <property type="match status" value="1"/>
</dbReference>
<dbReference type="RefSeq" id="WP_034745323.1">
    <property type="nucleotide sequence ID" value="NZ_BAUT01000018.1"/>
</dbReference>
<keyword evidence="2" id="KW-0808">Transferase</keyword>
<comment type="caution">
    <text evidence="2">The sequence shown here is derived from an EMBL/GenBank/DDBJ whole genome shotgun (WGS) entry which is preliminary data.</text>
</comment>
<protein>
    <submittedName>
        <fullName evidence="2">CTP:molybdopterin cytidylyltransferase</fullName>
    </submittedName>
</protein>
<dbReference type="OrthoDB" id="285216at2"/>
<accession>W4Q301</accession>
<feature type="domain" description="MobA-like NTP transferase" evidence="1">
    <location>
        <begin position="8"/>
        <end position="173"/>
    </location>
</feature>
<dbReference type="Pfam" id="PF12804">
    <property type="entry name" value="NTP_transf_3"/>
    <property type="match status" value="1"/>
</dbReference>
<dbReference type="PANTHER" id="PTHR43777:SF1">
    <property type="entry name" value="MOLYBDENUM COFACTOR CYTIDYLYLTRANSFERASE"/>
    <property type="match status" value="1"/>
</dbReference>
<dbReference type="InterPro" id="IPR025877">
    <property type="entry name" value="MobA-like_NTP_Trfase"/>
</dbReference>
<dbReference type="EMBL" id="BAUT01000018">
    <property type="protein sequence ID" value="GAE26098.1"/>
    <property type="molecule type" value="Genomic_DNA"/>
</dbReference>
<dbReference type="Gene3D" id="3.90.550.10">
    <property type="entry name" value="Spore Coat Polysaccharide Biosynthesis Protein SpsA, Chain A"/>
    <property type="match status" value="1"/>
</dbReference>
<gene>
    <name evidence="2" type="ORF">JCM9140_2126</name>
</gene>
<proteinExistence type="predicted"/>
<name>W4Q301_9BACI</name>
<dbReference type="AlphaFoldDB" id="W4Q301"/>
<keyword evidence="3" id="KW-1185">Reference proteome</keyword>
<sequence>MVEKNGCAVILAAGTSSRMGEAKQLLQIGERPLLQHVIDNVSHHPFQSILVVLGHEAHAIEKELHYDSDRVTILYNSNYQEGQSTSFLTAVHSISSKVKHAVFFLGDQPFICAETVNAMIDLGYRKAGESADPFVIRPMFDQKPGHPVFWGNVKEMDFSSLTGDSGGKNIMESVRREFVHVNDENILFDIDTREDYERALEKVVET</sequence>
<dbReference type="Proteomes" id="UP000018890">
    <property type="component" value="Unassembled WGS sequence"/>
</dbReference>
<evidence type="ECO:0000259" key="1">
    <source>
        <dbReference type="Pfam" id="PF12804"/>
    </source>
</evidence>
<dbReference type="SUPFAM" id="SSF53448">
    <property type="entry name" value="Nucleotide-diphospho-sugar transferases"/>
    <property type="match status" value="1"/>
</dbReference>
<dbReference type="InterPro" id="IPR029044">
    <property type="entry name" value="Nucleotide-diphossugar_trans"/>
</dbReference>
<evidence type="ECO:0000313" key="3">
    <source>
        <dbReference type="Proteomes" id="UP000018890"/>
    </source>
</evidence>
<organism evidence="2 3">
    <name type="scientific">Halalkalibacter wakoensis JCM 9140</name>
    <dbReference type="NCBI Taxonomy" id="1236970"/>
    <lineage>
        <taxon>Bacteria</taxon>
        <taxon>Bacillati</taxon>
        <taxon>Bacillota</taxon>
        <taxon>Bacilli</taxon>
        <taxon>Bacillales</taxon>
        <taxon>Bacillaceae</taxon>
        <taxon>Halalkalibacter</taxon>
    </lineage>
</organism>
<dbReference type="GO" id="GO:0016779">
    <property type="term" value="F:nucleotidyltransferase activity"/>
    <property type="evidence" value="ECO:0007669"/>
    <property type="project" value="UniProtKB-KW"/>
</dbReference>
<keyword evidence="2" id="KW-0548">Nucleotidyltransferase</keyword>